<protein>
    <submittedName>
        <fullName evidence="1">Uncharacterized protein</fullName>
    </submittedName>
</protein>
<comment type="caution">
    <text evidence="1">The sequence shown here is derived from an EMBL/GenBank/DDBJ whole genome shotgun (WGS) entry which is preliminary data.</text>
</comment>
<keyword evidence="2" id="KW-1185">Reference proteome</keyword>
<accession>A0A9D4S1R5</accession>
<dbReference type="Proteomes" id="UP000828390">
    <property type="component" value="Unassembled WGS sequence"/>
</dbReference>
<gene>
    <name evidence="1" type="ORF">DPMN_010695</name>
</gene>
<proteinExistence type="predicted"/>
<name>A0A9D4S1R5_DREPO</name>
<dbReference type="EMBL" id="JAIWYP010000001">
    <property type="protein sequence ID" value="KAH3886682.1"/>
    <property type="molecule type" value="Genomic_DNA"/>
</dbReference>
<organism evidence="1 2">
    <name type="scientific">Dreissena polymorpha</name>
    <name type="common">Zebra mussel</name>
    <name type="synonym">Mytilus polymorpha</name>
    <dbReference type="NCBI Taxonomy" id="45954"/>
    <lineage>
        <taxon>Eukaryota</taxon>
        <taxon>Metazoa</taxon>
        <taxon>Spiralia</taxon>
        <taxon>Lophotrochozoa</taxon>
        <taxon>Mollusca</taxon>
        <taxon>Bivalvia</taxon>
        <taxon>Autobranchia</taxon>
        <taxon>Heteroconchia</taxon>
        <taxon>Euheterodonta</taxon>
        <taxon>Imparidentia</taxon>
        <taxon>Neoheterodontei</taxon>
        <taxon>Myida</taxon>
        <taxon>Dreissenoidea</taxon>
        <taxon>Dreissenidae</taxon>
        <taxon>Dreissena</taxon>
    </lineage>
</organism>
<evidence type="ECO:0000313" key="2">
    <source>
        <dbReference type="Proteomes" id="UP000828390"/>
    </source>
</evidence>
<evidence type="ECO:0000313" key="1">
    <source>
        <dbReference type="EMBL" id="KAH3886682.1"/>
    </source>
</evidence>
<dbReference type="AlphaFoldDB" id="A0A9D4S1R5"/>
<reference evidence="1" key="2">
    <citation type="submission" date="2020-11" db="EMBL/GenBank/DDBJ databases">
        <authorList>
            <person name="McCartney M.A."/>
            <person name="Auch B."/>
            <person name="Kono T."/>
            <person name="Mallez S."/>
            <person name="Becker A."/>
            <person name="Gohl D.M."/>
            <person name="Silverstein K.A.T."/>
            <person name="Koren S."/>
            <person name="Bechman K.B."/>
            <person name="Herman A."/>
            <person name="Abrahante J.E."/>
            <person name="Garbe J."/>
        </authorList>
    </citation>
    <scope>NUCLEOTIDE SEQUENCE</scope>
    <source>
        <strain evidence="1">Duluth1</strain>
        <tissue evidence="1">Whole animal</tissue>
    </source>
</reference>
<sequence length="54" mass="6306">MMALKHLPELKGLPRRTMMALKALIRVKKVYHDGSKTLTRVKDLPRRIIMALKH</sequence>
<reference evidence="1" key="1">
    <citation type="journal article" date="2019" name="bioRxiv">
        <title>The Genome of the Zebra Mussel, Dreissena polymorpha: A Resource for Invasive Species Research.</title>
        <authorList>
            <person name="McCartney M.A."/>
            <person name="Auch B."/>
            <person name="Kono T."/>
            <person name="Mallez S."/>
            <person name="Zhang Y."/>
            <person name="Obille A."/>
            <person name="Becker A."/>
            <person name="Abrahante J.E."/>
            <person name="Garbe J."/>
            <person name="Badalamenti J.P."/>
            <person name="Herman A."/>
            <person name="Mangelson H."/>
            <person name="Liachko I."/>
            <person name="Sullivan S."/>
            <person name="Sone E.D."/>
            <person name="Koren S."/>
            <person name="Silverstein K.A.T."/>
            <person name="Beckman K.B."/>
            <person name="Gohl D.M."/>
        </authorList>
    </citation>
    <scope>NUCLEOTIDE SEQUENCE</scope>
    <source>
        <strain evidence="1">Duluth1</strain>
        <tissue evidence="1">Whole animal</tissue>
    </source>
</reference>